<dbReference type="Proteomes" id="UP000266183">
    <property type="component" value="Chromosome"/>
</dbReference>
<gene>
    <name evidence="1" type="ORF">D4L85_25660</name>
</gene>
<sequence>MERFEKLIERLLSRPTDFTWAELQTVMKKFGYTEKKARGSGRKFINTKTGHILSLHKPHPGKILKPYVIENVINKLIESGII</sequence>
<protein>
    <submittedName>
        <fullName evidence="1">Type II toxin-antitoxin system HicA family toxin</fullName>
    </submittedName>
</protein>
<proteinExistence type="predicted"/>
<dbReference type="EMBL" id="CP032382">
    <property type="protein sequence ID" value="AYB33759.1"/>
    <property type="molecule type" value="Genomic_DNA"/>
</dbReference>
<keyword evidence="2" id="KW-1185">Reference proteome</keyword>
<organism evidence="1 2">
    <name type="scientific">Chryseolinea soli</name>
    <dbReference type="NCBI Taxonomy" id="2321403"/>
    <lineage>
        <taxon>Bacteria</taxon>
        <taxon>Pseudomonadati</taxon>
        <taxon>Bacteroidota</taxon>
        <taxon>Cytophagia</taxon>
        <taxon>Cytophagales</taxon>
        <taxon>Fulvivirgaceae</taxon>
        <taxon>Chryseolinea</taxon>
    </lineage>
</organism>
<dbReference type="AlphaFoldDB" id="A0A385SRH4"/>
<accession>A0A385SRH4</accession>
<dbReference type="KEGG" id="chk:D4L85_25660"/>
<dbReference type="RefSeq" id="WP_119756988.1">
    <property type="nucleotide sequence ID" value="NZ_CP032382.1"/>
</dbReference>
<name>A0A385SRH4_9BACT</name>
<evidence type="ECO:0000313" key="2">
    <source>
        <dbReference type="Proteomes" id="UP000266183"/>
    </source>
</evidence>
<dbReference type="Pfam" id="PF07927">
    <property type="entry name" value="HicA_toxin"/>
    <property type="match status" value="1"/>
</dbReference>
<reference evidence="2" key="1">
    <citation type="submission" date="2018-09" db="EMBL/GenBank/DDBJ databases">
        <title>Chryseolinea sp. KIS68-18 isolated from soil.</title>
        <authorList>
            <person name="Weon H.-Y."/>
            <person name="Kwon S.-W."/>
            <person name="Lee S.A."/>
        </authorList>
    </citation>
    <scope>NUCLEOTIDE SEQUENCE [LARGE SCALE GENOMIC DNA]</scope>
    <source>
        <strain evidence="2">KIS68-18</strain>
    </source>
</reference>
<dbReference type="InterPro" id="IPR012933">
    <property type="entry name" value="HicA_mRNA_interferase"/>
</dbReference>
<dbReference type="OrthoDB" id="1447122at2"/>
<dbReference type="GO" id="GO:0003729">
    <property type="term" value="F:mRNA binding"/>
    <property type="evidence" value="ECO:0007669"/>
    <property type="project" value="InterPro"/>
</dbReference>
<evidence type="ECO:0000313" key="1">
    <source>
        <dbReference type="EMBL" id="AYB33759.1"/>
    </source>
</evidence>